<keyword evidence="2 5" id="KW-0812">Transmembrane</keyword>
<evidence type="ECO:0000256" key="5">
    <source>
        <dbReference type="SAM" id="Phobius"/>
    </source>
</evidence>
<feature type="transmembrane region" description="Helical" evidence="5">
    <location>
        <begin position="106"/>
        <end position="125"/>
    </location>
</feature>
<keyword evidence="3 5" id="KW-1133">Transmembrane helix</keyword>
<dbReference type="Pfam" id="PF07690">
    <property type="entry name" value="MFS_1"/>
    <property type="match status" value="1"/>
</dbReference>
<dbReference type="InterPro" id="IPR011701">
    <property type="entry name" value="MFS"/>
</dbReference>
<evidence type="ECO:0000256" key="1">
    <source>
        <dbReference type="ARBA" id="ARBA00004141"/>
    </source>
</evidence>
<protein>
    <submittedName>
        <fullName evidence="7">MFS general substrate transporter</fullName>
    </submittedName>
</protein>
<evidence type="ECO:0000259" key="6">
    <source>
        <dbReference type="PROSITE" id="PS50850"/>
    </source>
</evidence>
<dbReference type="PROSITE" id="PS50850">
    <property type="entry name" value="MFS"/>
    <property type="match status" value="1"/>
</dbReference>
<keyword evidence="8" id="KW-1185">Reference proteome</keyword>
<evidence type="ECO:0000256" key="4">
    <source>
        <dbReference type="ARBA" id="ARBA00023136"/>
    </source>
</evidence>
<dbReference type="GO" id="GO:0022857">
    <property type="term" value="F:transmembrane transporter activity"/>
    <property type="evidence" value="ECO:0007669"/>
    <property type="project" value="InterPro"/>
</dbReference>
<comment type="subcellular location">
    <subcellularLocation>
        <location evidence="1">Membrane</location>
        <topology evidence="1">Multi-pass membrane protein</topology>
    </subcellularLocation>
</comment>
<accession>A0A8E2EV68</accession>
<keyword evidence="4 5" id="KW-0472">Membrane</keyword>
<gene>
    <name evidence="7" type="ORF">AOQ84DRAFT_298753</name>
</gene>
<dbReference type="PANTHER" id="PTHR23502">
    <property type="entry name" value="MAJOR FACILITATOR SUPERFAMILY"/>
    <property type="match status" value="1"/>
</dbReference>
<feature type="transmembrane region" description="Helical" evidence="5">
    <location>
        <begin position="192"/>
        <end position="215"/>
    </location>
</feature>
<feature type="transmembrane region" description="Helical" evidence="5">
    <location>
        <begin position="472"/>
        <end position="490"/>
    </location>
</feature>
<feature type="transmembrane region" description="Helical" evidence="5">
    <location>
        <begin position="132"/>
        <end position="150"/>
    </location>
</feature>
<dbReference type="PANTHER" id="PTHR23502:SF4">
    <property type="entry name" value="MAJOR FACILITATOR SUPERFAMILY (MFS) PROFILE DOMAIN-CONTAINING PROTEIN-RELATED"/>
    <property type="match status" value="1"/>
</dbReference>
<feature type="transmembrane region" description="Helical" evidence="5">
    <location>
        <begin position="438"/>
        <end position="460"/>
    </location>
</feature>
<evidence type="ECO:0000256" key="3">
    <source>
        <dbReference type="ARBA" id="ARBA00022989"/>
    </source>
</evidence>
<organism evidence="7 8">
    <name type="scientific">Glonium stellatum</name>
    <dbReference type="NCBI Taxonomy" id="574774"/>
    <lineage>
        <taxon>Eukaryota</taxon>
        <taxon>Fungi</taxon>
        <taxon>Dikarya</taxon>
        <taxon>Ascomycota</taxon>
        <taxon>Pezizomycotina</taxon>
        <taxon>Dothideomycetes</taxon>
        <taxon>Pleosporomycetidae</taxon>
        <taxon>Gloniales</taxon>
        <taxon>Gloniaceae</taxon>
        <taxon>Glonium</taxon>
    </lineage>
</organism>
<evidence type="ECO:0000313" key="7">
    <source>
        <dbReference type="EMBL" id="OCL05542.1"/>
    </source>
</evidence>
<dbReference type="Proteomes" id="UP000250140">
    <property type="component" value="Unassembled WGS sequence"/>
</dbReference>
<feature type="transmembrane region" description="Helical" evidence="5">
    <location>
        <begin position="162"/>
        <end position="185"/>
    </location>
</feature>
<name>A0A8E2EV68_9PEZI</name>
<dbReference type="InterPro" id="IPR020846">
    <property type="entry name" value="MFS_dom"/>
</dbReference>
<feature type="transmembrane region" description="Helical" evidence="5">
    <location>
        <begin position="316"/>
        <end position="344"/>
    </location>
</feature>
<dbReference type="OrthoDB" id="2585655at2759"/>
<evidence type="ECO:0000256" key="2">
    <source>
        <dbReference type="ARBA" id="ARBA00022692"/>
    </source>
</evidence>
<sequence>MGIGVLEPRAKVVQGTILLFDSTGDDEHNNTIVHLKHSKDGKVLLTPQPSDLPDDPLNWPLYRRDFAFALLAITTVLSGVHGPLLSPVTIQLATKYNTTITSISQLSSYMTLAIGIFAYMFSVITRTFGKRGVTVLGCLILVIADSWAAGATSYGSLMGARVLSGIGQAVFEALALTTIPDLYFVHERGTRIAAFIYALQAGVFLGVPIATQIIRISSVKWAFGGLAVAEGVMLVLLFFFFHETAFKREHVDVLAHQGEEDNLATQVQDGKNTVRQISNVSTQSSPDPTEIAEPQSTWSKLSLYQGRFSHSSPITLAFRVLALTLHPIILWAACTGLPASWLVGLSYTINALLAAPPYNMSSTAIGNMYIAGWLGCTAGLVSSLPNDWIVKRIAKRNRNVYEPEFRLVLIAPAITLVVFGLTAWGWGGEVGTSWVGMAFFFAIACAGAVLINSALISYLIDAHRQFAVESQVILFAFKNLMPFGMGYYFVDWWIKDGNKKMWGIMAGISAGLAFIGILVYTFGKKLRAYWMIHPFLGIQGEAH</sequence>
<feature type="transmembrane region" description="Helical" evidence="5">
    <location>
        <begin position="364"/>
        <end position="384"/>
    </location>
</feature>
<dbReference type="Gene3D" id="1.20.1250.20">
    <property type="entry name" value="MFS general substrate transporter like domains"/>
    <property type="match status" value="1"/>
</dbReference>
<feature type="transmembrane region" description="Helical" evidence="5">
    <location>
        <begin position="66"/>
        <end position="86"/>
    </location>
</feature>
<dbReference type="SUPFAM" id="SSF103473">
    <property type="entry name" value="MFS general substrate transporter"/>
    <property type="match status" value="1"/>
</dbReference>
<feature type="transmembrane region" description="Helical" evidence="5">
    <location>
        <begin position="502"/>
        <end position="523"/>
    </location>
</feature>
<feature type="domain" description="Major facilitator superfamily (MFS) profile" evidence="6">
    <location>
        <begin position="67"/>
        <end position="543"/>
    </location>
</feature>
<dbReference type="InterPro" id="IPR036259">
    <property type="entry name" value="MFS_trans_sf"/>
</dbReference>
<dbReference type="AlphaFoldDB" id="A0A8E2EV68"/>
<dbReference type="GO" id="GO:0005886">
    <property type="term" value="C:plasma membrane"/>
    <property type="evidence" value="ECO:0007669"/>
    <property type="project" value="TreeGrafter"/>
</dbReference>
<feature type="transmembrane region" description="Helical" evidence="5">
    <location>
        <begin position="221"/>
        <end position="241"/>
    </location>
</feature>
<proteinExistence type="predicted"/>
<reference evidence="7 8" key="1">
    <citation type="journal article" date="2016" name="Nat. Commun.">
        <title>Ectomycorrhizal ecology is imprinted in the genome of the dominant symbiotic fungus Cenococcum geophilum.</title>
        <authorList>
            <consortium name="DOE Joint Genome Institute"/>
            <person name="Peter M."/>
            <person name="Kohler A."/>
            <person name="Ohm R.A."/>
            <person name="Kuo A."/>
            <person name="Krutzmann J."/>
            <person name="Morin E."/>
            <person name="Arend M."/>
            <person name="Barry K.W."/>
            <person name="Binder M."/>
            <person name="Choi C."/>
            <person name="Clum A."/>
            <person name="Copeland A."/>
            <person name="Grisel N."/>
            <person name="Haridas S."/>
            <person name="Kipfer T."/>
            <person name="LaButti K."/>
            <person name="Lindquist E."/>
            <person name="Lipzen A."/>
            <person name="Maire R."/>
            <person name="Meier B."/>
            <person name="Mihaltcheva S."/>
            <person name="Molinier V."/>
            <person name="Murat C."/>
            <person name="Poggeler S."/>
            <person name="Quandt C.A."/>
            <person name="Sperisen C."/>
            <person name="Tritt A."/>
            <person name="Tisserant E."/>
            <person name="Crous P.W."/>
            <person name="Henrissat B."/>
            <person name="Nehls U."/>
            <person name="Egli S."/>
            <person name="Spatafora J.W."/>
            <person name="Grigoriev I.V."/>
            <person name="Martin F.M."/>
        </authorList>
    </citation>
    <scope>NUCLEOTIDE SEQUENCE [LARGE SCALE GENOMIC DNA]</scope>
    <source>
        <strain evidence="7 8">CBS 207.34</strain>
    </source>
</reference>
<feature type="transmembrane region" description="Helical" evidence="5">
    <location>
        <begin position="405"/>
        <end position="426"/>
    </location>
</feature>
<dbReference type="EMBL" id="KV750261">
    <property type="protein sequence ID" value="OCL05542.1"/>
    <property type="molecule type" value="Genomic_DNA"/>
</dbReference>
<evidence type="ECO:0000313" key="8">
    <source>
        <dbReference type="Proteomes" id="UP000250140"/>
    </source>
</evidence>